<proteinExistence type="predicted"/>
<feature type="region of interest" description="Disordered" evidence="1">
    <location>
        <begin position="38"/>
        <end position="61"/>
    </location>
</feature>
<dbReference type="Proteomes" id="UP000321083">
    <property type="component" value="Unassembled WGS sequence"/>
</dbReference>
<accession>A0A5C6M2V1</accession>
<name>A0A5C6M2V1_9PLAN</name>
<feature type="region of interest" description="Disordered" evidence="1">
    <location>
        <begin position="1"/>
        <end position="25"/>
    </location>
</feature>
<protein>
    <submittedName>
        <fullName evidence="2">Uncharacterized protein</fullName>
    </submittedName>
</protein>
<dbReference type="EMBL" id="SRHE01000428">
    <property type="protein sequence ID" value="TWW08988.1"/>
    <property type="molecule type" value="Genomic_DNA"/>
</dbReference>
<evidence type="ECO:0000256" key="1">
    <source>
        <dbReference type="SAM" id="MobiDB-lite"/>
    </source>
</evidence>
<sequence>HDERDKLHEQQSGEGEAEQPAPHRAIVVRGHGSWFSGLQDFEGVGGGHRGEPVVDPERTGM</sequence>
<evidence type="ECO:0000313" key="2">
    <source>
        <dbReference type="EMBL" id="TWW08988.1"/>
    </source>
</evidence>
<feature type="compositionally biased region" description="Basic and acidic residues" evidence="1">
    <location>
        <begin position="48"/>
        <end position="61"/>
    </location>
</feature>
<organism evidence="2 3">
    <name type="scientific">Planctomyces bekefii</name>
    <dbReference type="NCBI Taxonomy" id="1653850"/>
    <lineage>
        <taxon>Bacteria</taxon>
        <taxon>Pseudomonadati</taxon>
        <taxon>Planctomycetota</taxon>
        <taxon>Planctomycetia</taxon>
        <taxon>Planctomycetales</taxon>
        <taxon>Planctomycetaceae</taxon>
        <taxon>Planctomyces</taxon>
    </lineage>
</organism>
<dbReference type="AlphaFoldDB" id="A0A5C6M2V1"/>
<feature type="compositionally biased region" description="Basic and acidic residues" evidence="1">
    <location>
        <begin position="1"/>
        <end position="11"/>
    </location>
</feature>
<reference evidence="2 3" key="1">
    <citation type="submission" date="2019-08" db="EMBL/GenBank/DDBJ databases">
        <title>100 year-old enigma solved: identification of Planctomyces bekefii, the type genus and species of the phylum Planctomycetes.</title>
        <authorList>
            <person name="Svetlana D.N."/>
            <person name="Overmann J."/>
        </authorList>
    </citation>
    <scope>NUCLEOTIDE SEQUENCE [LARGE SCALE GENOMIC DNA]</scope>
    <source>
        <strain evidence="2">Phe10_nw2017</strain>
    </source>
</reference>
<gene>
    <name evidence="2" type="ORF">E3A20_18860</name>
</gene>
<evidence type="ECO:0000313" key="3">
    <source>
        <dbReference type="Proteomes" id="UP000321083"/>
    </source>
</evidence>
<feature type="non-terminal residue" evidence="2">
    <location>
        <position position="1"/>
    </location>
</feature>
<comment type="caution">
    <text evidence="2">The sequence shown here is derived from an EMBL/GenBank/DDBJ whole genome shotgun (WGS) entry which is preliminary data.</text>
</comment>
<reference evidence="2 3" key="2">
    <citation type="submission" date="2019-08" db="EMBL/GenBank/DDBJ databases">
        <authorList>
            <person name="Henke P."/>
        </authorList>
    </citation>
    <scope>NUCLEOTIDE SEQUENCE [LARGE SCALE GENOMIC DNA]</scope>
    <source>
        <strain evidence="2">Phe10_nw2017</strain>
    </source>
</reference>
<keyword evidence="3" id="KW-1185">Reference proteome</keyword>